<dbReference type="Gene3D" id="1.20.950.20">
    <property type="entry name" value="Transmembrane di-heme cytochromes, Chain C"/>
    <property type="match status" value="1"/>
</dbReference>
<reference evidence="8" key="1">
    <citation type="journal article" date="2013" name="J. Bacteriol.">
        <title>Roles of HynAB and Ech, the only two hydrogenases found in the model sulfate reducer Desulfovibrio gigas.</title>
        <authorList>
            <person name="Morais-Silva F.O."/>
            <person name="Santos C.I."/>
            <person name="Rodrigues R."/>
            <person name="Pereira I.A."/>
            <person name="Rodrigues-Pousada C."/>
        </authorList>
    </citation>
    <scope>NUCLEOTIDE SEQUENCE</scope>
    <source>
        <strain evidence="8">ATCC 19364</strain>
    </source>
</reference>
<evidence type="ECO:0000256" key="3">
    <source>
        <dbReference type="ARBA" id="ARBA00023002"/>
    </source>
</evidence>
<accession>S5W0Z8</accession>
<keyword evidence="6" id="KW-0472">Membrane</keyword>
<keyword evidence="6" id="KW-1133">Transmembrane helix</keyword>
<dbReference type="SUPFAM" id="SSF103501">
    <property type="entry name" value="Respiratory nitrate reductase 1 gamma chain"/>
    <property type="match status" value="1"/>
</dbReference>
<feature type="transmembrane region" description="Helical" evidence="6">
    <location>
        <begin position="162"/>
        <end position="180"/>
    </location>
</feature>
<name>S5W0Z8_MEGGA</name>
<dbReference type="GO" id="GO:0051539">
    <property type="term" value="F:4 iron, 4 sulfur cluster binding"/>
    <property type="evidence" value="ECO:0007669"/>
    <property type="project" value="UniProtKB-KW"/>
</dbReference>
<evidence type="ECO:0000256" key="2">
    <source>
        <dbReference type="ARBA" id="ARBA00022723"/>
    </source>
</evidence>
<dbReference type="InterPro" id="IPR017896">
    <property type="entry name" value="4Fe4S_Fe-S-bd"/>
</dbReference>
<proteinExistence type="predicted"/>
<dbReference type="PANTHER" id="PTHR43255:SF1">
    <property type="entry name" value="IRON-SULFUR-BINDING OXIDOREDUCTASE FADF-RELATED"/>
    <property type="match status" value="1"/>
</dbReference>
<dbReference type="GO" id="GO:0005886">
    <property type="term" value="C:plasma membrane"/>
    <property type="evidence" value="ECO:0007669"/>
    <property type="project" value="TreeGrafter"/>
</dbReference>
<dbReference type="PANTHER" id="PTHR43255">
    <property type="entry name" value="IRON-SULFUR-BINDING OXIDOREDUCTASE FADF-RELATED-RELATED"/>
    <property type="match status" value="1"/>
</dbReference>
<feature type="domain" description="4Fe-4S ferredoxin-type" evidence="7">
    <location>
        <begin position="61"/>
        <end position="86"/>
    </location>
</feature>
<feature type="transmembrane region" description="Helical" evidence="6">
    <location>
        <begin position="352"/>
        <end position="369"/>
    </location>
</feature>
<dbReference type="InterPro" id="IPR051460">
    <property type="entry name" value="HdrC_iron-sulfur_subunit"/>
</dbReference>
<dbReference type="InterPro" id="IPR017900">
    <property type="entry name" value="4Fe4S_Fe_S_CS"/>
</dbReference>
<evidence type="ECO:0000256" key="6">
    <source>
        <dbReference type="SAM" id="Phobius"/>
    </source>
</evidence>
<keyword evidence="4" id="KW-0408">Iron</keyword>
<dbReference type="Gene3D" id="1.10.1060.10">
    <property type="entry name" value="Alpha-helical ferredoxin"/>
    <property type="match status" value="1"/>
</dbReference>
<dbReference type="InterPro" id="IPR009051">
    <property type="entry name" value="Helical_ferredxn"/>
</dbReference>
<keyword evidence="5" id="KW-0411">Iron-sulfur</keyword>
<gene>
    <name evidence="8" type="primary">qmoC</name>
</gene>
<keyword evidence="3" id="KW-0560">Oxidoreductase</keyword>
<protein>
    <submittedName>
        <fullName evidence="8">Putative quinone-interacting membrane-bound oxidoreductase complex subunit C</fullName>
    </submittedName>
</protein>
<dbReference type="AlphaFoldDB" id="S5W0Z8"/>
<evidence type="ECO:0000313" key="8">
    <source>
        <dbReference type="EMBL" id="AGS82782.1"/>
    </source>
</evidence>
<dbReference type="GO" id="GO:0016491">
    <property type="term" value="F:oxidoreductase activity"/>
    <property type="evidence" value="ECO:0007669"/>
    <property type="project" value="UniProtKB-KW"/>
</dbReference>
<dbReference type="Pfam" id="PF13183">
    <property type="entry name" value="Fer4_8"/>
    <property type="match status" value="1"/>
</dbReference>
<dbReference type="SUPFAM" id="SSF46548">
    <property type="entry name" value="alpha-helical ferredoxin"/>
    <property type="match status" value="1"/>
</dbReference>
<dbReference type="GO" id="GO:0046872">
    <property type="term" value="F:metal ion binding"/>
    <property type="evidence" value="ECO:0007669"/>
    <property type="project" value="UniProtKB-KW"/>
</dbReference>
<dbReference type="PROSITE" id="PS00198">
    <property type="entry name" value="4FE4S_FER_1"/>
    <property type="match status" value="1"/>
</dbReference>
<evidence type="ECO:0000259" key="7">
    <source>
        <dbReference type="PROSITE" id="PS51379"/>
    </source>
</evidence>
<sequence>MTTMPRITPDLEFIKELQAVGGESVKKCYQCATCSVACPISPSGNPYPRKEMIWAQWGLKDRLLTDIDVWLCHNCGTCSDLCPRGANPGDILAAIRNMTYRNLVGPSFMGKLMSSAKGLPVLVGIPAVLFLAIWIIVATIKGTAFPLEGGDVVFGSLFPGDYTIDPIFMVVFFFMVFKFYSGVKKLLKSFAPEGGVVYLGGKKPNPIRVLVELFLDEILPHKKFSDCGGFTLRRIGHLCTIFGFIALATVTGVVAAGHWGPVFLEPLGIHIHGIHTPMSQFNPVKLLANIGALLLVVGLVGLTVSRVLKDKAKHASTFYDWYLLGVIWVVFLTGMGSQLLRLANIKYLAYPVYYLHLVSVFMLIAYLPWSKLGHMVYRTAALAYARYLGRKAV</sequence>
<evidence type="ECO:0000256" key="1">
    <source>
        <dbReference type="ARBA" id="ARBA00022485"/>
    </source>
</evidence>
<keyword evidence="6" id="KW-0812">Transmembrane</keyword>
<dbReference type="NCBIfam" id="NF038018">
    <property type="entry name" value="qmoC"/>
    <property type="match status" value="1"/>
</dbReference>
<dbReference type="InterPro" id="IPR036197">
    <property type="entry name" value="NarG-like_sf"/>
</dbReference>
<feature type="transmembrane region" description="Helical" evidence="6">
    <location>
        <begin position="238"/>
        <end position="259"/>
    </location>
</feature>
<evidence type="ECO:0000256" key="4">
    <source>
        <dbReference type="ARBA" id="ARBA00023004"/>
    </source>
</evidence>
<keyword evidence="2" id="KW-0479">Metal-binding</keyword>
<evidence type="ECO:0000256" key="5">
    <source>
        <dbReference type="ARBA" id="ARBA00023014"/>
    </source>
</evidence>
<feature type="transmembrane region" description="Helical" evidence="6">
    <location>
        <begin position="119"/>
        <end position="142"/>
    </location>
</feature>
<feature type="transmembrane region" description="Helical" evidence="6">
    <location>
        <begin position="286"/>
        <end position="308"/>
    </location>
</feature>
<dbReference type="EMBL" id="KF113859">
    <property type="protein sequence ID" value="AGS82782.1"/>
    <property type="molecule type" value="Genomic_DNA"/>
</dbReference>
<dbReference type="PROSITE" id="PS51379">
    <property type="entry name" value="4FE4S_FER_2"/>
    <property type="match status" value="1"/>
</dbReference>
<feature type="transmembrane region" description="Helical" evidence="6">
    <location>
        <begin position="320"/>
        <end position="340"/>
    </location>
</feature>
<organism evidence="8">
    <name type="scientific">Megalodesulfovibrio gigas</name>
    <name type="common">Desulfovibrio gigas</name>
    <dbReference type="NCBI Taxonomy" id="879"/>
    <lineage>
        <taxon>Bacteria</taxon>
        <taxon>Pseudomonadati</taxon>
        <taxon>Thermodesulfobacteriota</taxon>
        <taxon>Desulfovibrionia</taxon>
        <taxon>Desulfovibrionales</taxon>
        <taxon>Desulfovibrionaceae</taxon>
        <taxon>Megalodesulfovibrio</taxon>
    </lineage>
</organism>
<keyword evidence="1" id="KW-0004">4Fe-4S</keyword>